<dbReference type="InterPro" id="IPR043502">
    <property type="entry name" value="DNA/RNA_pol_sf"/>
</dbReference>
<reference evidence="1" key="1">
    <citation type="journal article" date="2022" name="Int. J. Mol. Sci.">
        <title>Draft Genome of Tanacetum Coccineum: Genomic Comparison of Closely Related Tanacetum-Family Plants.</title>
        <authorList>
            <person name="Yamashiro T."/>
            <person name="Shiraishi A."/>
            <person name="Nakayama K."/>
            <person name="Satake H."/>
        </authorList>
    </citation>
    <scope>NUCLEOTIDE SEQUENCE</scope>
</reference>
<name>A0ABQ5H330_9ASTR</name>
<dbReference type="InterPro" id="IPR021109">
    <property type="entry name" value="Peptidase_aspartic_dom_sf"/>
</dbReference>
<dbReference type="SUPFAM" id="SSF56672">
    <property type="entry name" value="DNA/RNA polymerases"/>
    <property type="match status" value="1"/>
</dbReference>
<gene>
    <name evidence="1" type="ORF">Tco_1056566</name>
</gene>
<protein>
    <submittedName>
        <fullName evidence="1">Nucleotidyltransferase, ribonuclease H</fullName>
    </submittedName>
</protein>
<dbReference type="Gene3D" id="3.30.70.270">
    <property type="match status" value="1"/>
</dbReference>
<dbReference type="Gene3D" id="2.40.70.10">
    <property type="entry name" value="Acid Proteases"/>
    <property type="match status" value="1"/>
</dbReference>
<accession>A0ABQ5H330</accession>
<organism evidence="1 2">
    <name type="scientific">Tanacetum coccineum</name>
    <dbReference type="NCBI Taxonomy" id="301880"/>
    <lineage>
        <taxon>Eukaryota</taxon>
        <taxon>Viridiplantae</taxon>
        <taxon>Streptophyta</taxon>
        <taxon>Embryophyta</taxon>
        <taxon>Tracheophyta</taxon>
        <taxon>Spermatophyta</taxon>
        <taxon>Magnoliopsida</taxon>
        <taxon>eudicotyledons</taxon>
        <taxon>Gunneridae</taxon>
        <taxon>Pentapetalae</taxon>
        <taxon>asterids</taxon>
        <taxon>campanulids</taxon>
        <taxon>Asterales</taxon>
        <taxon>Asteraceae</taxon>
        <taxon>Asteroideae</taxon>
        <taxon>Anthemideae</taxon>
        <taxon>Anthemidinae</taxon>
        <taxon>Tanacetum</taxon>
    </lineage>
</organism>
<reference evidence="1" key="2">
    <citation type="submission" date="2022-01" db="EMBL/GenBank/DDBJ databases">
        <authorList>
            <person name="Yamashiro T."/>
            <person name="Shiraishi A."/>
            <person name="Satake H."/>
            <person name="Nakayama K."/>
        </authorList>
    </citation>
    <scope>NUCLEOTIDE SEQUENCE</scope>
</reference>
<comment type="caution">
    <text evidence="1">The sequence shown here is derived from an EMBL/GenBank/DDBJ whole genome shotgun (WGS) entry which is preliminary data.</text>
</comment>
<dbReference type="InterPro" id="IPR043128">
    <property type="entry name" value="Rev_trsase/Diguanyl_cyclase"/>
</dbReference>
<dbReference type="CDD" id="cd00303">
    <property type="entry name" value="retropepsin_like"/>
    <property type="match status" value="1"/>
</dbReference>
<proteinExistence type="predicted"/>
<evidence type="ECO:0000313" key="2">
    <source>
        <dbReference type="Proteomes" id="UP001151760"/>
    </source>
</evidence>
<evidence type="ECO:0000313" key="1">
    <source>
        <dbReference type="EMBL" id="GJT82224.1"/>
    </source>
</evidence>
<dbReference type="PANTHER" id="PTHR33067:SF35">
    <property type="entry name" value="ASPARTIC PEPTIDASE DDI1-TYPE DOMAIN-CONTAINING PROTEIN"/>
    <property type="match status" value="1"/>
</dbReference>
<dbReference type="PANTHER" id="PTHR33067">
    <property type="entry name" value="RNA-DIRECTED DNA POLYMERASE-RELATED"/>
    <property type="match status" value="1"/>
</dbReference>
<dbReference type="Proteomes" id="UP001151760">
    <property type="component" value="Unassembled WGS sequence"/>
</dbReference>
<dbReference type="EMBL" id="BQNB010019148">
    <property type="protein sequence ID" value="GJT82224.1"/>
    <property type="molecule type" value="Genomic_DNA"/>
</dbReference>
<sequence>MGCLHGINDAIKVTLFDVINEDRGTNNRDEVSQPVVQIKMVELYVPPILFPGLRTMPKYAKFMKDLLTNKAKFKETSKVTLNERCSFVLLNRIPLNEKDPRSFTISCAIGIVGTDKELANLGAGISLMPYSMFIRLELGDLKPTRMYIELANKSTQYPMGIAENVIVKIDKFVFPIEFLVLDMEKDYKIPIILGRPFLATAHAIIDETHPKDQLDSFLFEPIKDFQPKKDINLWEYDSEIVDFENSTLFAPSTVDMEKPIPKLKEFPSHLEYAFQDGNKEFPIIISSLLSHQGKGLLLQVLLKHKLNPKVQDIVKAEIIKLLDAGLIYAISDSPWISPIHVIPKKGGMIVIINEKNELVPTRTVTGWRIPLALEDQEKTTFTCPYGTFTYRRMLFDLVTLQPHSKDARRCKETNLVLNWEKCHFMVKEGIVLGHKISGASIEVDRAKVVS</sequence>
<keyword evidence="2" id="KW-1185">Reference proteome</keyword>
<dbReference type="Gene3D" id="3.10.10.10">
    <property type="entry name" value="HIV Type 1 Reverse Transcriptase, subunit A, domain 1"/>
    <property type="match status" value="1"/>
</dbReference>